<evidence type="ECO:0000256" key="3">
    <source>
        <dbReference type="ARBA" id="ARBA00022840"/>
    </source>
</evidence>
<dbReference type="GO" id="GO:0030272">
    <property type="term" value="F:5-formyltetrahydrofolate cyclo-ligase activity"/>
    <property type="evidence" value="ECO:0007669"/>
    <property type="project" value="UniProtKB-EC"/>
</dbReference>
<dbReference type="OrthoDB" id="3242798at2"/>
<dbReference type="GO" id="GO:0009396">
    <property type="term" value="P:folic acid-containing compound biosynthetic process"/>
    <property type="evidence" value="ECO:0007669"/>
    <property type="project" value="TreeGrafter"/>
</dbReference>
<dbReference type="NCBIfam" id="TIGR02727">
    <property type="entry name" value="MTHFS_bact"/>
    <property type="match status" value="1"/>
</dbReference>
<dbReference type="SUPFAM" id="SSF100950">
    <property type="entry name" value="NagB/RpiA/CoA transferase-like"/>
    <property type="match status" value="1"/>
</dbReference>
<name>A0A2U1T7V5_9CORY</name>
<evidence type="ECO:0000256" key="4">
    <source>
        <dbReference type="PIRSR" id="PIRSR006806-1"/>
    </source>
</evidence>
<dbReference type="GO" id="GO:0046872">
    <property type="term" value="F:metal ion binding"/>
    <property type="evidence" value="ECO:0007669"/>
    <property type="project" value="UniProtKB-KW"/>
</dbReference>
<dbReference type="AlphaFoldDB" id="A0A2U1T7V5"/>
<sequence length="203" mass="22370">MSANADKNAKTQLRRQLADARRALNTADIDRQSAAVISFAVALVRAQPAHPVRVATYHPQATEPGGRLLVETLRSEVHTLYLPVTRPQGRLEWGRYQDPERTRTGSLGIVEPLEPYRDTSALLECSVVFVPALAVSERGVRLGRGGGYYDRTLQELRSLAGDGRTPLTVALQFSGEITDKVIAEDHDEHVDMAITPEGITDFR</sequence>
<comment type="cofactor">
    <cofactor evidence="5">
        <name>Mg(2+)</name>
        <dbReference type="ChEBI" id="CHEBI:18420"/>
    </cofactor>
</comment>
<dbReference type="Proteomes" id="UP000244989">
    <property type="component" value="Unassembled WGS sequence"/>
</dbReference>
<accession>A0A2U1T7V5</accession>
<dbReference type="KEGG" id="cyz:C3B44_08010"/>
<evidence type="ECO:0000313" key="7">
    <source>
        <dbReference type="EMBL" id="PWC02079.1"/>
    </source>
</evidence>
<gene>
    <name evidence="7" type="ORF">DF222_04370</name>
</gene>
<feature type="coiled-coil region" evidence="6">
    <location>
        <begin position="3"/>
        <end position="30"/>
    </location>
</feature>
<dbReference type="EMBL" id="QEEZ01000006">
    <property type="protein sequence ID" value="PWC02079.1"/>
    <property type="molecule type" value="Genomic_DNA"/>
</dbReference>
<feature type="binding site" evidence="4">
    <location>
        <begin position="10"/>
        <end position="14"/>
    </location>
    <ligand>
        <name>ATP</name>
        <dbReference type="ChEBI" id="CHEBI:30616"/>
    </ligand>
</feature>
<keyword evidence="6" id="KW-0175">Coiled coil</keyword>
<reference evidence="8" key="1">
    <citation type="submission" date="2018-04" db="EMBL/GenBank/DDBJ databases">
        <authorList>
            <person name="Liu S."/>
            <person name="Wang Z."/>
            <person name="Li J."/>
        </authorList>
    </citation>
    <scope>NUCLEOTIDE SEQUENCE [LARGE SCALE GENOMIC DNA]</scope>
    <source>
        <strain evidence="8">2189</strain>
    </source>
</reference>
<keyword evidence="5" id="KW-0479">Metal-binding</keyword>
<protein>
    <recommendedName>
        <fullName evidence="5">5-formyltetrahydrofolate cyclo-ligase</fullName>
        <ecNumber evidence="5">6.3.3.2</ecNumber>
    </recommendedName>
</protein>
<organism evidence="7 8">
    <name type="scientific">Corynebacterium yudongzhengii</name>
    <dbReference type="NCBI Taxonomy" id="2080740"/>
    <lineage>
        <taxon>Bacteria</taxon>
        <taxon>Bacillati</taxon>
        <taxon>Actinomycetota</taxon>
        <taxon>Actinomycetes</taxon>
        <taxon>Mycobacteriales</taxon>
        <taxon>Corynebacteriaceae</taxon>
        <taxon>Corynebacterium</taxon>
    </lineage>
</organism>
<dbReference type="GO" id="GO:0035999">
    <property type="term" value="P:tetrahydrofolate interconversion"/>
    <property type="evidence" value="ECO:0007669"/>
    <property type="project" value="TreeGrafter"/>
</dbReference>
<dbReference type="Gene3D" id="3.40.50.10420">
    <property type="entry name" value="NagB/RpiA/CoA transferase-like"/>
    <property type="match status" value="1"/>
</dbReference>
<dbReference type="PIRSF" id="PIRSF006806">
    <property type="entry name" value="FTHF_cligase"/>
    <property type="match status" value="1"/>
</dbReference>
<keyword evidence="2 4" id="KW-0547">Nucleotide-binding</keyword>
<dbReference type="GO" id="GO:0005524">
    <property type="term" value="F:ATP binding"/>
    <property type="evidence" value="ECO:0007669"/>
    <property type="project" value="UniProtKB-KW"/>
</dbReference>
<evidence type="ECO:0000256" key="2">
    <source>
        <dbReference type="ARBA" id="ARBA00022741"/>
    </source>
</evidence>
<dbReference type="RefSeq" id="WP_108431916.1">
    <property type="nucleotide sequence ID" value="NZ_CP026947.1"/>
</dbReference>
<proteinExistence type="inferred from homology"/>
<dbReference type="EC" id="6.3.3.2" evidence="5"/>
<dbReference type="Pfam" id="PF01812">
    <property type="entry name" value="5-FTHF_cyc-lig"/>
    <property type="match status" value="1"/>
</dbReference>
<dbReference type="PANTHER" id="PTHR23407">
    <property type="entry name" value="ATPASE INHIBITOR/5-FORMYLTETRAHYDROFOLATE CYCLO-LIGASE"/>
    <property type="match status" value="1"/>
</dbReference>
<feature type="binding site" evidence="4">
    <location>
        <position position="63"/>
    </location>
    <ligand>
        <name>substrate</name>
    </ligand>
</feature>
<evidence type="ECO:0000256" key="6">
    <source>
        <dbReference type="SAM" id="Coils"/>
    </source>
</evidence>
<comment type="catalytic activity">
    <reaction evidence="5">
        <text>(6S)-5-formyl-5,6,7,8-tetrahydrofolate + ATP = (6R)-5,10-methenyltetrahydrofolate + ADP + phosphate</text>
        <dbReference type="Rhea" id="RHEA:10488"/>
        <dbReference type="ChEBI" id="CHEBI:30616"/>
        <dbReference type="ChEBI" id="CHEBI:43474"/>
        <dbReference type="ChEBI" id="CHEBI:57455"/>
        <dbReference type="ChEBI" id="CHEBI:57457"/>
        <dbReference type="ChEBI" id="CHEBI:456216"/>
        <dbReference type="EC" id="6.3.3.2"/>
    </reaction>
</comment>
<dbReference type="PANTHER" id="PTHR23407:SF1">
    <property type="entry name" value="5-FORMYLTETRAHYDROFOLATE CYCLO-LIGASE"/>
    <property type="match status" value="1"/>
</dbReference>
<evidence type="ECO:0000313" key="8">
    <source>
        <dbReference type="Proteomes" id="UP000244989"/>
    </source>
</evidence>
<evidence type="ECO:0000256" key="1">
    <source>
        <dbReference type="ARBA" id="ARBA00010638"/>
    </source>
</evidence>
<comment type="caution">
    <text evidence="7">The sequence shown here is derived from an EMBL/GenBank/DDBJ whole genome shotgun (WGS) entry which is preliminary data.</text>
</comment>
<feature type="binding site" evidence="4">
    <location>
        <begin position="141"/>
        <end position="149"/>
    </location>
    <ligand>
        <name>ATP</name>
        <dbReference type="ChEBI" id="CHEBI:30616"/>
    </ligand>
</feature>
<comment type="similarity">
    <text evidence="1 5">Belongs to the 5-formyltetrahydrofolate cyclo-ligase family.</text>
</comment>
<dbReference type="InterPro" id="IPR024185">
    <property type="entry name" value="FTHF_cligase-like_sf"/>
</dbReference>
<keyword evidence="7" id="KW-0436">Ligase</keyword>
<dbReference type="InterPro" id="IPR002698">
    <property type="entry name" value="FTHF_cligase"/>
</dbReference>
<evidence type="ECO:0000256" key="5">
    <source>
        <dbReference type="RuleBase" id="RU361279"/>
    </source>
</evidence>
<keyword evidence="5" id="KW-0460">Magnesium</keyword>
<keyword evidence="8" id="KW-1185">Reference proteome</keyword>
<dbReference type="InterPro" id="IPR037171">
    <property type="entry name" value="NagB/RpiA_transferase-like"/>
</dbReference>
<keyword evidence="3 4" id="KW-0067">ATP-binding</keyword>